<sequence length="110" mass="12288">MPHQQIANGIAQVYKDLYGRGPQKIVATILPDTVFVTLEEVNTPGQNKLLEVGEIRLLDTVHSRLQRSIETDLVAVVEQVLDRKVRSYVPGYNGRDNTATDAFLLEPKTT</sequence>
<dbReference type="Pfam" id="PF10057">
    <property type="entry name" value="MpsC"/>
    <property type="match status" value="1"/>
</dbReference>
<organism evidence="2">
    <name type="scientific">freshwater metagenome</name>
    <dbReference type="NCBI Taxonomy" id="449393"/>
    <lineage>
        <taxon>unclassified sequences</taxon>
        <taxon>metagenomes</taxon>
        <taxon>ecological metagenomes</taxon>
    </lineage>
</organism>
<accession>A0A6J7FLC6</accession>
<evidence type="ECO:0000259" key="1">
    <source>
        <dbReference type="Pfam" id="PF10057"/>
    </source>
</evidence>
<evidence type="ECO:0000313" key="2">
    <source>
        <dbReference type="EMBL" id="CAB4893179.1"/>
    </source>
</evidence>
<dbReference type="EMBL" id="CAFBMK010000004">
    <property type="protein sequence ID" value="CAB4893179.1"/>
    <property type="molecule type" value="Genomic_DNA"/>
</dbReference>
<feature type="domain" description="Na+-translocating membrane potential-generating system MpsC" evidence="1">
    <location>
        <begin position="4"/>
        <end position="95"/>
    </location>
</feature>
<gene>
    <name evidence="2" type="ORF">UFOPK3564_00141</name>
</gene>
<dbReference type="AlphaFoldDB" id="A0A6J7FLC6"/>
<protein>
    <submittedName>
        <fullName evidence="2">Unannotated protein</fullName>
    </submittedName>
</protein>
<dbReference type="InterPro" id="IPR018745">
    <property type="entry name" value="MpsC"/>
</dbReference>
<name>A0A6J7FLC6_9ZZZZ</name>
<proteinExistence type="predicted"/>
<reference evidence="2" key="1">
    <citation type="submission" date="2020-05" db="EMBL/GenBank/DDBJ databases">
        <authorList>
            <person name="Chiriac C."/>
            <person name="Salcher M."/>
            <person name="Ghai R."/>
            <person name="Kavagutti S V."/>
        </authorList>
    </citation>
    <scope>NUCLEOTIDE SEQUENCE</scope>
</reference>